<dbReference type="Pfam" id="PF03015">
    <property type="entry name" value="Sterile"/>
    <property type="match status" value="1"/>
</dbReference>
<evidence type="ECO:0000256" key="3">
    <source>
        <dbReference type="ARBA" id="ARBA00023098"/>
    </source>
</evidence>
<evidence type="ECO:0000256" key="2">
    <source>
        <dbReference type="ARBA" id="ARBA00022516"/>
    </source>
</evidence>
<dbReference type="Pfam" id="PF07993">
    <property type="entry name" value="NAD_binding_4"/>
    <property type="match status" value="1"/>
</dbReference>
<keyword evidence="2 4" id="KW-0444">Lipid biosynthesis</keyword>
<gene>
    <name evidence="7" type="ORF">DH2020_049521</name>
</gene>
<dbReference type="InterPro" id="IPR013120">
    <property type="entry name" value="FAR_NAD-bd"/>
</dbReference>
<sequence>MLLTQSSLFCPPIKFSFGKCPKTRIPLFANHHERNNNIGFISGKSCVLYNGYSYFTSPCHPLELELPKHGLMVDESIDDDDDDSTGIGIVKFFEGKNIFITGATGLLGKDLVEKILRSTPVGKIYLLIKAKDKEAAFDRLTKEIINSDLFQCLKEEHGKSYEGFVREKLIPIVGNICEPNLGMDSDSANAVRKDVDVIIQSAASTTLNDRYDMLLDANVNAPQRLMRFAKTCKNLKLFAHISTAYVNGRREGIMLEEPLIMGENRRKYDDDDISSSFPRLDVADEINMALKSSTASTDYDVTKNLKRLGQERAANFGWYNTYHLTKAMGEMVLNEIRGDVPLVIIRPTVIESSYKEPFPGWIQGNRMFDPVIISYGKGQLPAFFGNSDVTMDIIPVDMVANTTIAAIAKDGTTHRPQSNVYHVASSDINPLRYLDFFEYLYEYFNSTPLIESQKSIARIKYFDNFKDFSQYTREEIISRTNGFGDTNTITKNEETNIRKTQNQCKAKIAYAEQLCKMYEFIGFFNARFHTGNTQKLMKEMSKKEQLDFEINAMNIDWRKYFQDIHIPGLKKHILNGTRTSI</sequence>
<comment type="catalytic activity">
    <reaction evidence="4">
        <text>a long-chain fatty acyl-CoA + 2 NADPH + 2 H(+) = a long-chain primary fatty alcohol + 2 NADP(+) + CoA</text>
        <dbReference type="Rhea" id="RHEA:52716"/>
        <dbReference type="ChEBI" id="CHEBI:15378"/>
        <dbReference type="ChEBI" id="CHEBI:57287"/>
        <dbReference type="ChEBI" id="CHEBI:57783"/>
        <dbReference type="ChEBI" id="CHEBI:58349"/>
        <dbReference type="ChEBI" id="CHEBI:77396"/>
        <dbReference type="ChEBI" id="CHEBI:83139"/>
        <dbReference type="EC" id="1.2.1.84"/>
    </reaction>
</comment>
<dbReference type="Proteomes" id="UP001318860">
    <property type="component" value="Unassembled WGS sequence"/>
</dbReference>
<dbReference type="InterPro" id="IPR026055">
    <property type="entry name" value="FAR"/>
</dbReference>
<dbReference type="InterPro" id="IPR036291">
    <property type="entry name" value="NAD(P)-bd_dom_sf"/>
</dbReference>
<dbReference type="CDD" id="cd09071">
    <property type="entry name" value="FAR_C"/>
    <property type="match status" value="1"/>
</dbReference>
<dbReference type="EMBL" id="JABTTQ020003483">
    <property type="protein sequence ID" value="KAK6116788.1"/>
    <property type="molecule type" value="Genomic_DNA"/>
</dbReference>
<dbReference type="PANTHER" id="PTHR11011">
    <property type="entry name" value="MALE STERILITY PROTEIN 2-RELATED"/>
    <property type="match status" value="1"/>
</dbReference>
<evidence type="ECO:0000259" key="5">
    <source>
        <dbReference type="Pfam" id="PF03015"/>
    </source>
</evidence>
<keyword evidence="3 4" id="KW-0443">Lipid metabolism</keyword>
<keyword evidence="8" id="KW-1185">Reference proteome</keyword>
<dbReference type="EC" id="1.2.1.84" evidence="4"/>
<comment type="function">
    <text evidence="4">Catalyzes the reduction of fatty acyl-CoA to fatty alcohols.</text>
</comment>
<dbReference type="Gene3D" id="3.40.50.720">
    <property type="entry name" value="NAD(P)-binding Rossmann-like Domain"/>
    <property type="match status" value="1"/>
</dbReference>
<dbReference type="PANTHER" id="PTHR11011:SF45">
    <property type="entry name" value="FATTY ACYL-COA REDUCTASE CG8306-RELATED"/>
    <property type="match status" value="1"/>
</dbReference>
<dbReference type="InterPro" id="IPR033640">
    <property type="entry name" value="FAR_C"/>
</dbReference>
<evidence type="ECO:0000259" key="6">
    <source>
        <dbReference type="Pfam" id="PF07993"/>
    </source>
</evidence>
<dbReference type="SUPFAM" id="SSF51735">
    <property type="entry name" value="NAD(P)-binding Rossmann-fold domains"/>
    <property type="match status" value="1"/>
</dbReference>
<evidence type="ECO:0000313" key="8">
    <source>
        <dbReference type="Proteomes" id="UP001318860"/>
    </source>
</evidence>
<keyword evidence="4" id="KW-0521">NADP</keyword>
<feature type="domain" description="Thioester reductase (TE)" evidence="6">
    <location>
        <begin position="100"/>
        <end position="402"/>
    </location>
</feature>
<proteinExistence type="inferred from homology"/>
<comment type="similarity">
    <text evidence="1 4">Belongs to the fatty acyl-CoA reductase family.</text>
</comment>
<feature type="domain" description="Fatty acyl-CoA reductase C-terminal" evidence="5">
    <location>
        <begin position="504"/>
        <end position="575"/>
    </location>
</feature>
<dbReference type="CDD" id="cd05236">
    <property type="entry name" value="FAR-N_SDR_e"/>
    <property type="match status" value="1"/>
</dbReference>
<reference evidence="7 8" key="1">
    <citation type="journal article" date="2021" name="Comput. Struct. Biotechnol. J.">
        <title>De novo genome assembly of the potent medicinal plant Rehmannia glutinosa using nanopore technology.</title>
        <authorList>
            <person name="Ma L."/>
            <person name="Dong C."/>
            <person name="Song C."/>
            <person name="Wang X."/>
            <person name="Zheng X."/>
            <person name="Niu Y."/>
            <person name="Chen S."/>
            <person name="Feng W."/>
        </authorList>
    </citation>
    <scope>NUCLEOTIDE SEQUENCE [LARGE SCALE GENOMIC DNA]</scope>
    <source>
        <strain evidence="7">DH-2019</strain>
    </source>
</reference>
<keyword evidence="4" id="KW-0560">Oxidoreductase</keyword>
<protein>
    <recommendedName>
        <fullName evidence="4">Fatty acyl-CoA reductase</fullName>
        <ecNumber evidence="4">1.2.1.84</ecNumber>
    </recommendedName>
</protein>
<accession>A0ABR0U2R7</accession>
<comment type="caution">
    <text evidence="7">The sequence shown here is derived from an EMBL/GenBank/DDBJ whole genome shotgun (WGS) entry which is preliminary data.</text>
</comment>
<name>A0ABR0U2R7_REHGL</name>
<evidence type="ECO:0000256" key="4">
    <source>
        <dbReference type="RuleBase" id="RU363097"/>
    </source>
</evidence>
<organism evidence="7 8">
    <name type="scientific">Rehmannia glutinosa</name>
    <name type="common">Chinese foxglove</name>
    <dbReference type="NCBI Taxonomy" id="99300"/>
    <lineage>
        <taxon>Eukaryota</taxon>
        <taxon>Viridiplantae</taxon>
        <taxon>Streptophyta</taxon>
        <taxon>Embryophyta</taxon>
        <taxon>Tracheophyta</taxon>
        <taxon>Spermatophyta</taxon>
        <taxon>Magnoliopsida</taxon>
        <taxon>eudicotyledons</taxon>
        <taxon>Gunneridae</taxon>
        <taxon>Pentapetalae</taxon>
        <taxon>asterids</taxon>
        <taxon>lamiids</taxon>
        <taxon>Lamiales</taxon>
        <taxon>Orobanchaceae</taxon>
        <taxon>Rehmannieae</taxon>
        <taxon>Rehmannia</taxon>
    </lineage>
</organism>
<evidence type="ECO:0000313" key="7">
    <source>
        <dbReference type="EMBL" id="KAK6116788.1"/>
    </source>
</evidence>
<evidence type="ECO:0000256" key="1">
    <source>
        <dbReference type="ARBA" id="ARBA00005928"/>
    </source>
</evidence>